<evidence type="ECO:0000313" key="6">
    <source>
        <dbReference type="EMBL" id="ASO07976.1"/>
    </source>
</evidence>
<dbReference type="AlphaFoldDB" id="A0A221V3N1"/>
<dbReference type="GO" id="GO:0019213">
    <property type="term" value="F:deacetylase activity"/>
    <property type="evidence" value="ECO:0007669"/>
    <property type="project" value="TreeGrafter"/>
</dbReference>
<dbReference type="SUPFAM" id="SSF88713">
    <property type="entry name" value="Glycoside hydrolase/deacetylase"/>
    <property type="match status" value="1"/>
</dbReference>
<comment type="cofactor">
    <cofactor evidence="1">
        <name>Mg(2+)</name>
        <dbReference type="ChEBI" id="CHEBI:18420"/>
    </cofactor>
</comment>
<dbReference type="GO" id="GO:0005975">
    <property type="term" value="P:carbohydrate metabolic process"/>
    <property type="evidence" value="ECO:0007669"/>
    <property type="project" value="InterPro"/>
</dbReference>
<evidence type="ECO:0000256" key="3">
    <source>
        <dbReference type="ARBA" id="ARBA00022801"/>
    </source>
</evidence>
<dbReference type="GO" id="GO:0036311">
    <property type="term" value="F:chitin disaccharide deacetylase activity"/>
    <property type="evidence" value="ECO:0007669"/>
    <property type="project" value="UniProtKB-EC"/>
</dbReference>
<keyword evidence="4" id="KW-0460">Magnesium</keyword>
<reference evidence="6 7" key="1">
    <citation type="submission" date="2017-07" db="EMBL/GenBank/DDBJ databases">
        <title>Genome Sequence of Arenibacter algicola Strain SMS7 Isolated from a culture of the Diatom Skeletonema marinoi.</title>
        <authorList>
            <person name="Topel M."/>
            <person name="Pinder M.I.M."/>
            <person name="Johansson O.N."/>
            <person name="Kourtchenko O."/>
            <person name="Godhe A."/>
            <person name="Clarke A.K."/>
        </authorList>
    </citation>
    <scope>NUCLEOTIDE SEQUENCE [LARGE SCALE GENOMIC DNA]</scope>
    <source>
        <strain evidence="6 7">SMS7</strain>
    </source>
</reference>
<dbReference type="KEGG" id="aalg:AREALGSMS7_04578"/>
<dbReference type="PANTHER" id="PTHR31609">
    <property type="entry name" value="YDJC DEACETYLASE FAMILY MEMBER"/>
    <property type="match status" value="1"/>
</dbReference>
<keyword evidence="5" id="KW-0119">Carbohydrate metabolism</keyword>
<dbReference type="GO" id="GO:0046872">
    <property type="term" value="F:metal ion binding"/>
    <property type="evidence" value="ECO:0007669"/>
    <property type="project" value="UniProtKB-KW"/>
</dbReference>
<gene>
    <name evidence="6" type="primary">chbG</name>
    <name evidence="6" type="ORF">AREALGSMS7_04578</name>
</gene>
<protein>
    <submittedName>
        <fullName evidence="6">Chitooligosaccharide deacetylase ChbG</fullName>
        <ecNumber evidence="6">3.5.1.105</ecNumber>
    </submittedName>
</protein>
<dbReference type="InterPro" id="IPR011330">
    <property type="entry name" value="Glyco_hydro/deAcase_b/a-brl"/>
</dbReference>
<evidence type="ECO:0000313" key="7">
    <source>
        <dbReference type="Proteomes" id="UP000204551"/>
    </source>
</evidence>
<dbReference type="RefSeq" id="WP_093980141.1">
    <property type="nucleotide sequence ID" value="NZ_CP022515.1"/>
</dbReference>
<dbReference type="Pfam" id="PF04794">
    <property type="entry name" value="YdjC"/>
    <property type="match status" value="1"/>
</dbReference>
<accession>A0A221V3N1</accession>
<evidence type="ECO:0000256" key="2">
    <source>
        <dbReference type="ARBA" id="ARBA00022723"/>
    </source>
</evidence>
<dbReference type="InterPro" id="IPR006879">
    <property type="entry name" value="YdjC-like"/>
</dbReference>
<dbReference type="EC" id="3.5.1.105" evidence="6"/>
<dbReference type="PANTHER" id="PTHR31609:SF1">
    <property type="entry name" value="CARBOHYDRATE DEACETYLASE"/>
    <property type="match status" value="1"/>
</dbReference>
<dbReference type="Gene3D" id="3.20.20.370">
    <property type="entry name" value="Glycoside hydrolase/deacetylase"/>
    <property type="match status" value="1"/>
</dbReference>
<evidence type="ECO:0000256" key="4">
    <source>
        <dbReference type="ARBA" id="ARBA00022842"/>
    </source>
</evidence>
<evidence type="ECO:0000256" key="5">
    <source>
        <dbReference type="ARBA" id="ARBA00023277"/>
    </source>
</evidence>
<organism evidence="6 7">
    <name type="scientific">Arenibacter algicola</name>
    <dbReference type="NCBI Taxonomy" id="616991"/>
    <lineage>
        <taxon>Bacteria</taxon>
        <taxon>Pseudomonadati</taxon>
        <taxon>Bacteroidota</taxon>
        <taxon>Flavobacteriia</taxon>
        <taxon>Flavobacteriales</taxon>
        <taxon>Flavobacteriaceae</taxon>
        <taxon>Arenibacter</taxon>
    </lineage>
</organism>
<keyword evidence="3 6" id="KW-0378">Hydrolase</keyword>
<evidence type="ECO:0000256" key="1">
    <source>
        <dbReference type="ARBA" id="ARBA00001946"/>
    </source>
</evidence>
<sequence length="250" mass="28538">MKLIVNADDFGFSQEVNSNIIKCHLNGIVSSATILAGGDQFQDAVDLAKKHKNLGIGVHLALDGPNNIGKEYVSLLDPHTGVFYEDLIAVKKIKHGAYLHKEMIAEYSLQIEKVINSGIQVTHLDHHHHLHLYFPVLKAVIEVAKKYNIKYIRPQKILYQTKTSFAKKVYRLYHHHYLINKSNSVDGYTSLLGCNNIQMREKLKSILNSNKETIELVVHPLEENGELNFLRDYETIKMARNHILNYGDLK</sequence>
<dbReference type="Proteomes" id="UP000204551">
    <property type="component" value="Chromosome"/>
</dbReference>
<dbReference type="EMBL" id="CP022515">
    <property type="protein sequence ID" value="ASO07976.1"/>
    <property type="molecule type" value="Genomic_DNA"/>
</dbReference>
<keyword evidence="2" id="KW-0479">Metal-binding</keyword>
<proteinExistence type="predicted"/>
<name>A0A221V3N1_9FLAO</name>